<dbReference type="GO" id="GO:0008664">
    <property type="term" value="F:RNA 2',3'-cyclic 3'-phosphodiesterase activity"/>
    <property type="evidence" value="ECO:0007669"/>
    <property type="project" value="UniProtKB-EC"/>
</dbReference>
<dbReference type="GO" id="GO:0016874">
    <property type="term" value="F:ligase activity"/>
    <property type="evidence" value="ECO:0007669"/>
    <property type="project" value="UniProtKB-KW"/>
</dbReference>
<feature type="short sequence motif" description="HXTX 1" evidence="2">
    <location>
        <begin position="44"/>
        <end position="47"/>
    </location>
</feature>
<feature type="domain" description="Phosphoesterase HXTX" evidence="3">
    <location>
        <begin position="98"/>
        <end position="176"/>
    </location>
</feature>
<dbReference type="Pfam" id="PF02834">
    <property type="entry name" value="LigT_PEase"/>
    <property type="match status" value="2"/>
</dbReference>
<dbReference type="InterPro" id="IPR004175">
    <property type="entry name" value="RNA_CPDase"/>
</dbReference>
<dbReference type="InterPro" id="IPR009097">
    <property type="entry name" value="Cyclic_Pdiesterase"/>
</dbReference>
<comment type="function">
    <text evidence="2">Hydrolyzes RNA 2',3'-cyclic phosphodiester to an RNA 2'-phosphomonoester.</text>
</comment>
<dbReference type="Proteomes" id="UP000252585">
    <property type="component" value="Unassembled WGS sequence"/>
</dbReference>
<dbReference type="GO" id="GO:0004113">
    <property type="term" value="F:2',3'-cyclic-nucleotide 3'-phosphodiesterase activity"/>
    <property type="evidence" value="ECO:0007669"/>
    <property type="project" value="InterPro"/>
</dbReference>
<name>A0A368X4E7_9BACI</name>
<dbReference type="PANTHER" id="PTHR35561">
    <property type="entry name" value="RNA 2',3'-CYCLIC PHOSPHODIESTERASE"/>
    <property type="match status" value="1"/>
</dbReference>
<feature type="active site" description="Proton donor" evidence="2">
    <location>
        <position position="44"/>
    </location>
</feature>
<evidence type="ECO:0000256" key="1">
    <source>
        <dbReference type="ARBA" id="ARBA00022801"/>
    </source>
</evidence>
<comment type="catalytic activity">
    <reaction evidence="2">
        <text>a 3'-end 2',3'-cyclophospho-ribonucleotide-RNA + H2O = a 3'-end 2'-phospho-ribonucleotide-RNA + H(+)</text>
        <dbReference type="Rhea" id="RHEA:11828"/>
        <dbReference type="Rhea" id="RHEA-COMP:10464"/>
        <dbReference type="Rhea" id="RHEA-COMP:17353"/>
        <dbReference type="ChEBI" id="CHEBI:15377"/>
        <dbReference type="ChEBI" id="CHEBI:15378"/>
        <dbReference type="ChEBI" id="CHEBI:83064"/>
        <dbReference type="ChEBI" id="CHEBI:173113"/>
        <dbReference type="EC" id="3.1.4.58"/>
    </reaction>
</comment>
<evidence type="ECO:0000313" key="4">
    <source>
        <dbReference type="EMBL" id="RCW62675.1"/>
    </source>
</evidence>
<dbReference type="EMBL" id="QPJJ01000024">
    <property type="protein sequence ID" value="RCW62675.1"/>
    <property type="molecule type" value="Genomic_DNA"/>
</dbReference>
<reference evidence="4 5" key="1">
    <citation type="submission" date="2018-07" db="EMBL/GenBank/DDBJ databases">
        <title>Genomic Encyclopedia of Type Strains, Phase IV (KMG-IV): sequencing the most valuable type-strain genomes for metagenomic binning, comparative biology and taxonomic classification.</title>
        <authorList>
            <person name="Goeker M."/>
        </authorList>
    </citation>
    <scope>NUCLEOTIDE SEQUENCE [LARGE SCALE GENOMIC DNA]</scope>
    <source>
        <strain evidence="4 5">DSM 27696</strain>
    </source>
</reference>
<proteinExistence type="inferred from homology"/>
<protein>
    <recommendedName>
        <fullName evidence="2">RNA 2',3'-cyclic phosphodiesterase</fullName>
        <shortName evidence="2">RNA 2',3'-CPDase</shortName>
        <ecNumber evidence="2">3.1.4.58</ecNumber>
    </recommendedName>
</protein>
<dbReference type="InterPro" id="IPR014051">
    <property type="entry name" value="Phosphoesterase_HXTX"/>
</dbReference>
<evidence type="ECO:0000313" key="5">
    <source>
        <dbReference type="Proteomes" id="UP000252585"/>
    </source>
</evidence>
<keyword evidence="4" id="KW-0436">Ligase</keyword>
<dbReference type="SUPFAM" id="SSF55144">
    <property type="entry name" value="LigT-like"/>
    <property type="match status" value="1"/>
</dbReference>
<feature type="short sequence motif" description="HXTX 2" evidence="2">
    <location>
        <begin position="129"/>
        <end position="132"/>
    </location>
</feature>
<dbReference type="HAMAP" id="MF_01940">
    <property type="entry name" value="RNA_CPDase"/>
    <property type="match status" value="1"/>
</dbReference>
<dbReference type="Gene3D" id="3.90.1140.10">
    <property type="entry name" value="Cyclic phosphodiesterase"/>
    <property type="match status" value="1"/>
</dbReference>
<comment type="caution">
    <text evidence="4">The sequence shown here is derived from an EMBL/GenBank/DDBJ whole genome shotgun (WGS) entry which is preliminary data.</text>
</comment>
<feature type="active site" description="Proton acceptor" evidence="2">
    <location>
        <position position="129"/>
    </location>
</feature>
<comment type="similarity">
    <text evidence="2">Belongs to the 2H phosphoesterase superfamily. ThpR family.</text>
</comment>
<dbReference type="EC" id="3.1.4.58" evidence="2"/>
<evidence type="ECO:0000256" key="2">
    <source>
        <dbReference type="HAMAP-Rule" id="MF_01940"/>
    </source>
</evidence>
<gene>
    <name evidence="4" type="ORF">DFR57_12430</name>
</gene>
<dbReference type="PANTHER" id="PTHR35561:SF1">
    <property type="entry name" value="RNA 2',3'-CYCLIC PHOSPHODIESTERASE"/>
    <property type="match status" value="1"/>
</dbReference>
<dbReference type="RefSeq" id="WP_114354543.1">
    <property type="nucleotide sequence ID" value="NZ_QPJJ01000024.1"/>
</dbReference>
<keyword evidence="1 2" id="KW-0378">Hydrolase</keyword>
<dbReference type="OrthoDB" id="9789350at2"/>
<sequence>MDAHYFIAISLDSKTKEWLKRIQSNLYHNKSLLYKVWPHEEDFHITLHFFGSLAKREVVMVVKEMERFKAFEAFPITIGQLRYFGNKEKPRVIWIDVEKKQELINIYEEVNNIVEIVNKKTEKRSYSPHITLAKKWASTENAKESIEIAVNNNKEIKNIEINKIALFKINPNSTPKYEITKMVEFK</sequence>
<dbReference type="NCBIfam" id="TIGR02258">
    <property type="entry name" value="2_5_ligase"/>
    <property type="match status" value="1"/>
</dbReference>
<dbReference type="AlphaFoldDB" id="A0A368X4E7"/>
<feature type="domain" description="Phosphoesterase HXTX" evidence="3">
    <location>
        <begin position="10"/>
        <end position="94"/>
    </location>
</feature>
<organism evidence="4 5">
    <name type="scientific">Saliterribacillus persicus</name>
    <dbReference type="NCBI Taxonomy" id="930114"/>
    <lineage>
        <taxon>Bacteria</taxon>
        <taxon>Bacillati</taxon>
        <taxon>Bacillota</taxon>
        <taxon>Bacilli</taxon>
        <taxon>Bacillales</taxon>
        <taxon>Bacillaceae</taxon>
        <taxon>Saliterribacillus</taxon>
    </lineage>
</organism>
<accession>A0A368X4E7</accession>
<keyword evidence="5" id="KW-1185">Reference proteome</keyword>
<evidence type="ECO:0000259" key="3">
    <source>
        <dbReference type="Pfam" id="PF02834"/>
    </source>
</evidence>